<accession>A0A0F7PVK4</accession>
<dbReference type="AlphaFoldDB" id="A0A0F7PVK4"/>
<dbReference type="GO" id="GO:0009313">
    <property type="term" value="P:oligosaccharide catabolic process"/>
    <property type="evidence" value="ECO:0007669"/>
    <property type="project" value="TreeGrafter"/>
</dbReference>
<dbReference type="PANTHER" id="PTHR10357">
    <property type="entry name" value="ALPHA-AMYLASE FAMILY MEMBER"/>
    <property type="match status" value="1"/>
</dbReference>
<gene>
    <name evidence="5" type="ORF">LsR_01640</name>
</gene>
<feature type="domain" description="Glycosyl hydrolase family 13 catalytic" evidence="4">
    <location>
        <begin position="12"/>
        <end position="414"/>
    </location>
</feature>
<name>A0A0F7PVK4_9LACO</name>
<sequence length="552" mass="64623">MNDWKKKGVVYEIYVQSFNDTNDDGIGDIQGVIQKLDYLKELGVNILWLTPIFESPLVDNGYDISNYQSINNIYGTMEDVEELIKKSHDYNIKIVMDLVVNHTSDQHKWFQESKKSKDNKYSEYYIWRDPRPDGSAPTNHGSAFGGSAWEYVPERDQYYLHLFAKEQPDLNWDNKELRNEIYNMMSFWEEKGIDGFRMDSISFISKPQKFTNAPVVDNKEYGAYYYGIANGNNIHRYLKEMNERVLSKYDLITIGETPHTNTEEGSKFLDSNELDMIFQFEHMHVDYGKYGRYSDVSFKMSDLRESINHWQENLTWNSNYLGNHDQPRIVSRFGNDKKYREKSAKMLAMLTLFQRGTPFIYQGEEIGMTNVDFQSIDDMKDLEAHNTYDFLTRVGISSEKALDMVNRKTRDNSRTPMQWNASKNAGFTDGQPWIRINNNYKNINVEKDLLNKDSIYKFYQELISLRKSNDILINGDCKLLDLTDSDIITFTRNNNGEKILVICSFSDKRIKFDIPKEYKAMKLLISNYDSADFEGDVTTYLEPYEGRAYIIG</sequence>
<proteinExistence type="inferred from homology"/>
<dbReference type="SUPFAM" id="SSF51011">
    <property type="entry name" value="Glycosyl hydrolase domain"/>
    <property type="match status" value="1"/>
</dbReference>
<dbReference type="Proteomes" id="UP000035027">
    <property type="component" value="Chromosome"/>
</dbReference>
<dbReference type="Gene3D" id="2.60.40.1180">
    <property type="entry name" value="Golgi alpha-mannosidase II"/>
    <property type="match status" value="1"/>
</dbReference>
<dbReference type="InterPro" id="IPR006047">
    <property type="entry name" value="GH13_cat_dom"/>
</dbReference>
<evidence type="ECO:0000259" key="4">
    <source>
        <dbReference type="SMART" id="SM00642"/>
    </source>
</evidence>
<evidence type="ECO:0000256" key="1">
    <source>
        <dbReference type="ARBA" id="ARBA00008061"/>
    </source>
</evidence>
<comment type="similarity">
    <text evidence="1">Belongs to the glycosyl hydrolase 13 family.</text>
</comment>
<reference evidence="5 6" key="1">
    <citation type="submission" date="2015-05" db="EMBL/GenBank/DDBJ databases">
        <title>Complete genome sequence of Lactobacillus salivarius Ren, a probiotic strain with antitumor activity.</title>
        <authorList>
            <person name="Sun E."/>
            <person name="Zhao L."/>
            <person name="Liu S."/>
            <person name="Zhang M."/>
            <person name="Guo H."/>
            <person name="Ren F."/>
        </authorList>
    </citation>
    <scope>NUCLEOTIDE SEQUENCE [LARGE SCALE GENOMIC DNA]</scope>
    <source>
        <strain evidence="5 6">Ren</strain>
    </source>
</reference>
<dbReference type="RefSeq" id="WP_047036037.1">
    <property type="nucleotide sequence ID" value="NZ_CP011403.1"/>
</dbReference>
<protein>
    <submittedName>
        <fullName evidence="5">Oligo-1,6-glucosidase</fullName>
    </submittedName>
</protein>
<dbReference type="FunFam" id="3.90.400.10:FF:000002">
    <property type="entry name" value="Sucrose isomerase"/>
    <property type="match status" value="1"/>
</dbReference>
<dbReference type="Pfam" id="PF00128">
    <property type="entry name" value="Alpha-amylase"/>
    <property type="match status" value="1"/>
</dbReference>
<dbReference type="InterPro" id="IPR013780">
    <property type="entry name" value="Glyco_hydro_b"/>
</dbReference>
<dbReference type="CDD" id="cd11333">
    <property type="entry name" value="AmyAc_SI_OligoGlu_DGase"/>
    <property type="match status" value="1"/>
</dbReference>
<evidence type="ECO:0000313" key="5">
    <source>
        <dbReference type="EMBL" id="AKI05182.1"/>
    </source>
</evidence>
<dbReference type="FunFam" id="2.60.40.1180:FF:000007">
    <property type="entry name" value="Sucrose isomerase"/>
    <property type="match status" value="1"/>
</dbReference>
<keyword evidence="2" id="KW-0378">Hydrolase</keyword>
<dbReference type="FunFam" id="3.20.20.80:FF:000064">
    <property type="entry name" value="Oligo-1,6-glucosidase"/>
    <property type="match status" value="1"/>
</dbReference>
<organism evidence="5 6">
    <name type="scientific">Ligilactobacillus salivarius str. Ren</name>
    <dbReference type="NCBI Taxonomy" id="1194971"/>
    <lineage>
        <taxon>Bacteria</taxon>
        <taxon>Bacillati</taxon>
        <taxon>Bacillota</taxon>
        <taxon>Bacilli</taxon>
        <taxon>Lactobacillales</taxon>
        <taxon>Lactobacillaceae</taxon>
        <taxon>Ligilactobacillus</taxon>
    </lineage>
</organism>
<dbReference type="Gene3D" id="3.20.20.80">
    <property type="entry name" value="Glycosidases"/>
    <property type="match status" value="1"/>
</dbReference>
<evidence type="ECO:0000256" key="3">
    <source>
        <dbReference type="ARBA" id="ARBA00023295"/>
    </source>
</evidence>
<dbReference type="InterPro" id="IPR017853">
    <property type="entry name" value="GH"/>
</dbReference>
<dbReference type="PATRIC" id="fig|1194971.3.peg.1647"/>
<dbReference type="GO" id="GO:0004556">
    <property type="term" value="F:alpha-amylase activity"/>
    <property type="evidence" value="ECO:0007669"/>
    <property type="project" value="TreeGrafter"/>
</dbReference>
<dbReference type="SMART" id="SM00642">
    <property type="entry name" value="Aamy"/>
    <property type="match status" value="1"/>
</dbReference>
<dbReference type="Gene3D" id="3.90.400.10">
    <property type="entry name" value="Oligo-1,6-glucosidase, Domain 2"/>
    <property type="match status" value="1"/>
</dbReference>
<keyword evidence="3" id="KW-0326">Glycosidase</keyword>
<dbReference type="SUPFAM" id="SSF51445">
    <property type="entry name" value="(Trans)glycosidases"/>
    <property type="match status" value="1"/>
</dbReference>
<dbReference type="NCBIfam" id="NF008183">
    <property type="entry name" value="PRK10933.1"/>
    <property type="match status" value="1"/>
</dbReference>
<evidence type="ECO:0000256" key="2">
    <source>
        <dbReference type="ARBA" id="ARBA00022801"/>
    </source>
</evidence>
<evidence type="ECO:0000313" key="6">
    <source>
        <dbReference type="Proteomes" id="UP000035027"/>
    </source>
</evidence>
<dbReference type="InterPro" id="IPR045857">
    <property type="entry name" value="O16G_dom_2"/>
</dbReference>
<dbReference type="EMBL" id="CP011403">
    <property type="protein sequence ID" value="AKI05182.1"/>
    <property type="molecule type" value="Genomic_DNA"/>
</dbReference>
<dbReference type="PANTHER" id="PTHR10357:SF179">
    <property type="entry name" value="NEUTRAL AND BASIC AMINO ACID TRANSPORT PROTEIN RBAT"/>
    <property type="match status" value="1"/>
</dbReference>